<dbReference type="InterPro" id="IPR000160">
    <property type="entry name" value="GGDEF_dom"/>
</dbReference>
<dbReference type="AlphaFoldDB" id="A0A8J7K964"/>
<evidence type="ECO:0000259" key="4">
    <source>
        <dbReference type="PROSITE" id="PS50887"/>
    </source>
</evidence>
<protein>
    <recommendedName>
        <fullName evidence="1">diguanylate cyclase</fullName>
        <ecNumber evidence="1">2.7.7.65</ecNumber>
    </recommendedName>
</protein>
<name>A0A8J7K964_9NEIS</name>
<evidence type="ECO:0000256" key="3">
    <source>
        <dbReference type="SAM" id="Phobius"/>
    </source>
</evidence>
<feature type="transmembrane region" description="Helical" evidence="3">
    <location>
        <begin position="38"/>
        <end position="56"/>
    </location>
</feature>
<organism evidence="5 6">
    <name type="scientific">Chitinilyticum piscinae</name>
    <dbReference type="NCBI Taxonomy" id="2866724"/>
    <lineage>
        <taxon>Bacteria</taxon>
        <taxon>Pseudomonadati</taxon>
        <taxon>Pseudomonadota</taxon>
        <taxon>Betaproteobacteria</taxon>
        <taxon>Neisseriales</taxon>
        <taxon>Chitinibacteraceae</taxon>
        <taxon>Chitinilyticum</taxon>
    </lineage>
</organism>
<comment type="caution">
    <text evidence="5">The sequence shown here is derived from an EMBL/GenBank/DDBJ whole genome shotgun (WGS) entry which is preliminary data.</text>
</comment>
<dbReference type="EMBL" id="JADFUA010000012">
    <property type="protein sequence ID" value="MBE9610723.1"/>
    <property type="molecule type" value="Genomic_DNA"/>
</dbReference>
<feature type="transmembrane region" description="Helical" evidence="3">
    <location>
        <begin position="96"/>
        <end position="113"/>
    </location>
</feature>
<evidence type="ECO:0000313" key="6">
    <source>
        <dbReference type="Proteomes" id="UP000604481"/>
    </source>
</evidence>
<dbReference type="GO" id="GO:0005886">
    <property type="term" value="C:plasma membrane"/>
    <property type="evidence" value="ECO:0007669"/>
    <property type="project" value="TreeGrafter"/>
</dbReference>
<sequence length="392" mass="42705">MLPAADVALLMNFYVCLMTMLAMLLALRSREACPGMRYWLASVLLFSALMLLLYLRTAGMPGWLGVGVVNALACTALLLIWLGLRAYRNELRSGDHGWLLLPVLLGAALWWLAGEARHFAVRVLLVNAVLMVLVGMILKLVFVQRAPHEYGRACLGGLLAGTMLVLLFRMGSVLLHGAEVSAGKDQGFSILLLVLGFVILGSGYSFLLIQSDWLQERLRQQASLDPLTGLFNRRGMARAGELIMANCQRQQGILTAAMLDLDHFKQINDRLGHAAGDEVLVAVSERLKRQMRGGDVLVRSGGEEFAVLLPGCNLDEARQWAERLRDALATQPLQAGGQLLAVSVSAGLAQWQPGETLDQLFVRADRAMYAAKAAGRNCVRTSAVLDEPASET</sequence>
<evidence type="ECO:0000256" key="1">
    <source>
        <dbReference type="ARBA" id="ARBA00012528"/>
    </source>
</evidence>
<dbReference type="GO" id="GO:0043709">
    <property type="term" value="P:cell adhesion involved in single-species biofilm formation"/>
    <property type="evidence" value="ECO:0007669"/>
    <property type="project" value="TreeGrafter"/>
</dbReference>
<dbReference type="SUPFAM" id="SSF55073">
    <property type="entry name" value="Nucleotide cyclase"/>
    <property type="match status" value="1"/>
</dbReference>
<feature type="transmembrane region" description="Helical" evidence="3">
    <location>
        <begin position="187"/>
        <end position="209"/>
    </location>
</feature>
<feature type="domain" description="GGDEF" evidence="4">
    <location>
        <begin position="252"/>
        <end position="384"/>
    </location>
</feature>
<dbReference type="SMART" id="SM00267">
    <property type="entry name" value="GGDEF"/>
    <property type="match status" value="1"/>
</dbReference>
<proteinExistence type="predicted"/>
<dbReference type="InterPro" id="IPR043128">
    <property type="entry name" value="Rev_trsase/Diguanyl_cyclase"/>
</dbReference>
<feature type="transmembrane region" description="Helical" evidence="3">
    <location>
        <begin position="119"/>
        <end position="142"/>
    </location>
</feature>
<reference evidence="5 6" key="1">
    <citation type="submission" date="2020-10" db="EMBL/GenBank/DDBJ databases">
        <title>The genome sequence of Chitinilyticum litopenaei 4Y14.</title>
        <authorList>
            <person name="Liu Y."/>
        </authorList>
    </citation>
    <scope>NUCLEOTIDE SEQUENCE [LARGE SCALE GENOMIC DNA]</scope>
    <source>
        <strain evidence="5 6">4Y14</strain>
    </source>
</reference>
<dbReference type="RefSeq" id="WP_194117269.1">
    <property type="nucleotide sequence ID" value="NZ_JADFUA010000012.1"/>
</dbReference>
<dbReference type="EC" id="2.7.7.65" evidence="1"/>
<evidence type="ECO:0000256" key="2">
    <source>
        <dbReference type="ARBA" id="ARBA00034247"/>
    </source>
</evidence>
<dbReference type="PROSITE" id="PS50887">
    <property type="entry name" value="GGDEF"/>
    <property type="match status" value="1"/>
</dbReference>
<keyword evidence="3" id="KW-0472">Membrane</keyword>
<keyword evidence="6" id="KW-1185">Reference proteome</keyword>
<gene>
    <name evidence="5" type="ORF">INR99_15395</name>
</gene>
<dbReference type="GO" id="GO:0052621">
    <property type="term" value="F:diguanylate cyclase activity"/>
    <property type="evidence" value="ECO:0007669"/>
    <property type="project" value="UniProtKB-EC"/>
</dbReference>
<keyword evidence="3" id="KW-1133">Transmembrane helix</keyword>
<dbReference type="InterPro" id="IPR029787">
    <property type="entry name" value="Nucleotide_cyclase"/>
</dbReference>
<dbReference type="CDD" id="cd01949">
    <property type="entry name" value="GGDEF"/>
    <property type="match status" value="1"/>
</dbReference>
<feature type="transmembrane region" description="Helical" evidence="3">
    <location>
        <begin position="154"/>
        <end position="175"/>
    </location>
</feature>
<dbReference type="Pfam" id="PF00990">
    <property type="entry name" value="GGDEF"/>
    <property type="match status" value="1"/>
</dbReference>
<feature type="transmembrane region" description="Helical" evidence="3">
    <location>
        <begin position="62"/>
        <end position="84"/>
    </location>
</feature>
<dbReference type="GO" id="GO:1902201">
    <property type="term" value="P:negative regulation of bacterial-type flagellum-dependent cell motility"/>
    <property type="evidence" value="ECO:0007669"/>
    <property type="project" value="TreeGrafter"/>
</dbReference>
<comment type="catalytic activity">
    <reaction evidence="2">
        <text>2 GTP = 3',3'-c-di-GMP + 2 diphosphate</text>
        <dbReference type="Rhea" id="RHEA:24898"/>
        <dbReference type="ChEBI" id="CHEBI:33019"/>
        <dbReference type="ChEBI" id="CHEBI:37565"/>
        <dbReference type="ChEBI" id="CHEBI:58805"/>
        <dbReference type="EC" id="2.7.7.65"/>
    </reaction>
</comment>
<dbReference type="NCBIfam" id="TIGR00254">
    <property type="entry name" value="GGDEF"/>
    <property type="match status" value="1"/>
</dbReference>
<dbReference type="PANTHER" id="PTHR45138">
    <property type="entry name" value="REGULATORY COMPONENTS OF SENSORY TRANSDUCTION SYSTEM"/>
    <property type="match status" value="1"/>
</dbReference>
<dbReference type="Gene3D" id="3.30.70.270">
    <property type="match status" value="1"/>
</dbReference>
<evidence type="ECO:0000313" key="5">
    <source>
        <dbReference type="EMBL" id="MBE9610723.1"/>
    </source>
</evidence>
<keyword evidence="3" id="KW-0812">Transmembrane</keyword>
<accession>A0A8J7K964</accession>
<dbReference type="PANTHER" id="PTHR45138:SF9">
    <property type="entry name" value="DIGUANYLATE CYCLASE DGCM-RELATED"/>
    <property type="match status" value="1"/>
</dbReference>
<dbReference type="FunFam" id="3.30.70.270:FF:000001">
    <property type="entry name" value="Diguanylate cyclase domain protein"/>
    <property type="match status" value="1"/>
</dbReference>
<dbReference type="InterPro" id="IPR050469">
    <property type="entry name" value="Diguanylate_Cyclase"/>
</dbReference>
<feature type="transmembrane region" description="Helical" evidence="3">
    <location>
        <begin position="6"/>
        <end position="26"/>
    </location>
</feature>
<dbReference type="Proteomes" id="UP000604481">
    <property type="component" value="Unassembled WGS sequence"/>
</dbReference>